<keyword evidence="8" id="KW-1185">Reference proteome</keyword>
<sequence>MVNRLIGQLIRPLIRPPIKRLIRLLLPAVAALAALAVALPCSAAAPGAPRFGDLHTKKPRTQKYTCATGRTFNVTYLSATNGQSFALVPVKGQQMLFVNTLSGSGAKYQAGSYTWWTKGTRADLYDAMAGPDAPPVLSNCVTIVR</sequence>
<name>A0A6J5EF89_9BURK</name>
<dbReference type="InterPro" id="IPR036328">
    <property type="entry name" value="MliC_sf"/>
</dbReference>
<feature type="chain" id="PRO_5026887934" description="C-type lysozyme inhibitor domain-containing protein" evidence="5">
    <location>
        <begin position="44"/>
        <end position="145"/>
    </location>
</feature>
<dbReference type="Pfam" id="PF09864">
    <property type="entry name" value="MliC"/>
    <property type="match status" value="1"/>
</dbReference>
<evidence type="ECO:0000313" key="8">
    <source>
        <dbReference type="Proteomes" id="UP000494363"/>
    </source>
</evidence>
<dbReference type="SUPFAM" id="SSF141488">
    <property type="entry name" value="YdhA-like"/>
    <property type="match status" value="1"/>
</dbReference>
<dbReference type="Gene3D" id="2.40.128.200">
    <property type="match status" value="1"/>
</dbReference>
<evidence type="ECO:0000256" key="2">
    <source>
        <dbReference type="ARBA" id="ARBA00023136"/>
    </source>
</evidence>
<evidence type="ECO:0000256" key="4">
    <source>
        <dbReference type="ARBA" id="ARBA00023288"/>
    </source>
</evidence>
<evidence type="ECO:0000256" key="5">
    <source>
        <dbReference type="SAM" id="SignalP"/>
    </source>
</evidence>
<gene>
    <name evidence="7" type="ORF">LMG29542_04731</name>
</gene>
<reference evidence="7 8" key="1">
    <citation type="submission" date="2020-04" db="EMBL/GenBank/DDBJ databases">
        <authorList>
            <person name="De Canck E."/>
        </authorList>
    </citation>
    <scope>NUCLEOTIDE SEQUENCE [LARGE SCALE GENOMIC DNA]</scope>
    <source>
        <strain evidence="7 8">LMG 29542</strain>
    </source>
</reference>
<dbReference type="AlphaFoldDB" id="A0A6J5EF89"/>
<dbReference type="Proteomes" id="UP000494363">
    <property type="component" value="Unassembled WGS sequence"/>
</dbReference>
<keyword evidence="4" id="KW-0449">Lipoprotein</keyword>
<evidence type="ECO:0000259" key="6">
    <source>
        <dbReference type="Pfam" id="PF09864"/>
    </source>
</evidence>
<dbReference type="EMBL" id="CADIKH010000023">
    <property type="protein sequence ID" value="CAB3763916.1"/>
    <property type="molecule type" value="Genomic_DNA"/>
</dbReference>
<evidence type="ECO:0000313" key="7">
    <source>
        <dbReference type="EMBL" id="CAB3763916.1"/>
    </source>
</evidence>
<evidence type="ECO:0000256" key="3">
    <source>
        <dbReference type="ARBA" id="ARBA00023139"/>
    </source>
</evidence>
<evidence type="ECO:0000256" key="1">
    <source>
        <dbReference type="ARBA" id="ARBA00022729"/>
    </source>
</evidence>
<keyword evidence="1 5" id="KW-0732">Signal</keyword>
<keyword evidence="2" id="KW-0472">Membrane</keyword>
<feature type="signal peptide" evidence="5">
    <location>
        <begin position="1"/>
        <end position="43"/>
    </location>
</feature>
<organism evidence="7 8">
    <name type="scientific">Paraburkholderia humisilvae</name>
    <dbReference type="NCBI Taxonomy" id="627669"/>
    <lineage>
        <taxon>Bacteria</taxon>
        <taxon>Pseudomonadati</taxon>
        <taxon>Pseudomonadota</taxon>
        <taxon>Betaproteobacteria</taxon>
        <taxon>Burkholderiales</taxon>
        <taxon>Burkholderiaceae</taxon>
        <taxon>Paraburkholderia</taxon>
    </lineage>
</organism>
<proteinExistence type="predicted"/>
<dbReference type="InterPro" id="IPR018660">
    <property type="entry name" value="MliC"/>
</dbReference>
<feature type="domain" description="C-type lysozyme inhibitor" evidence="6">
    <location>
        <begin position="64"/>
        <end position="131"/>
    </location>
</feature>
<protein>
    <recommendedName>
        <fullName evidence="6">C-type lysozyme inhibitor domain-containing protein</fullName>
    </recommendedName>
</protein>
<accession>A0A6J5EF89</accession>
<keyword evidence="3" id="KW-0564">Palmitate</keyword>